<keyword evidence="1" id="KW-0472">Membrane</keyword>
<keyword evidence="1" id="KW-1133">Transmembrane helix</keyword>
<name>A0A4U9R6A8_HATHI</name>
<protein>
    <submittedName>
        <fullName evidence="2">Uncharacterized protein</fullName>
    </submittedName>
</protein>
<sequence>MKKFREEELSEEIGVFSEHERTNIIDEAEKNINEENSYKRFEENEEKDAFITPSMKNFRKVIGVLFLLFMVYFGALANKVGTANYKTNLVSGKTENVKVGDMLSKETLKLEPKDFSIESATGYGKIELSIWNFSSKEDGDYVQVFVDGSPHTEPFAIRHKAVKIGVPDKGVIQVRGIRDGSNNGITYAVFFNKTGETYLNTVPLNASNIYTLKNIK</sequence>
<proteinExistence type="predicted"/>
<reference evidence="2 3" key="1">
    <citation type="submission" date="2019-05" db="EMBL/GenBank/DDBJ databases">
        <authorList>
            <consortium name="Pathogen Informatics"/>
        </authorList>
    </citation>
    <scope>NUCLEOTIDE SEQUENCE [LARGE SCALE GENOMIC DNA]</scope>
    <source>
        <strain evidence="2 3">NCTC503</strain>
    </source>
</reference>
<dbReference type="Proteomes" id="UP000308489">
    <property type="component" value="Chromosome 1"/>
</dbReference>
<organism evidence="2 3">
    <name type="scientific">Hathewaya histolytica</name>
    <name type="common">Clostridium histolyticum</name>
    <dbReference type="NCBI Taxonomy" id="1498"/>
    <lineage>
        <taxon>Bacteria</taxon>
        <taxon>Bacillati</taxon>
        <taxon>Bacillota</taxon>
        <taxon>Clostridia</taxon>
        <taxon>Eubacteriales</taxon>
        <taxon>Clostridiaceae</taxon>
        <taxon>Hathewaya</taxon>
    </lineage>
</organism>
<keyword evidence="1" id="KW-0812">Transmembrane</keyword>
<dbReference type="EMBL" id="LR590481">
    <property type="protein sequence ID" value="VTQ86258.1"/>
    <property type="molecule type" value="Genomic_DNA"/>
</dbReference>
<dbReference type="AlphaFoldDB" id="A0A4U9R6A8"/>
<feature type="transmembrane region" description="Helical" evidence="1">
    <location>
        <begin position="61"/>
        <end position="77"/>
    </location>
</feature>
<dbReference type="RefSeq" id="WP_138209614.1">
    <property type="nucleotide sequence ID" value="NZ_CBCRUQ010000016.1"/>
</dbReference>
<evidence type="ECO:0000313" key="3">
    <source>
        <dbReference type="Proteomes" id="UP000308489"/>
    </source>
</evidence>
<gene>
    <name evidence="2" type="ORF">NCTC503_00903</name>
</gene>
<evidence type="ECO:0000256" key="1">
    <source>
        <dbReference type="SAM" id="Phobius"/>
    </source>
</evidence>
<dbReference type="OrthoDB" id="6556312at2"/>
<keyword evidence="3" id="KW-1185">Reference proteome</keyword>
<evidence type="ECO:0000313" key="2">
    <source>
        <dbReference type="EMBL" id="VTQ86258.1"/>
    </source>
</evidence>
<accession>A0A4U9R6A8</accession>
<dbReference type="KEGG" id="hhw:NCTC503_00903"/>